<proteinExistence type="predicted"/>
<sequence>MSIWSAIRPDLIHALQVTKLDLSKIIDPPEALGDARSPRSASPFVKPGDDDDGVVEDEPNAPSISFIVAIEAWKEGKTCYVSESVSDILGFEAHEIIGTPAYDFCHPEDAPHLYRAYQYDSFSELNCPVLMYSREMISEDKAACLLYLRVRHRDPKKRYVLSSISCSRVGDHLIGAVSVASSATKAMHNASTAQEVIVIAPGAAHLEFRRWNDPPPITAPTSPVYGSSSGSGSPQSRDSSLEPPSPSPLRSEPEEISSSLHSLSLSPPARPTSAKRVAFVLDRFSTQVPITYVTNDDIIPRSLILGRSFYDFVTPGDENRIRKAIEAVKSWGANDSGGPSDGGFAFNRFHMYLRGRDSSVRPEPSSRNRRKSHAHADRPPSGARTPTSRDGRTSSSHASPGATNDTSISSSSRNRIKPRTPSERGVSAPTRDIQLVDVIFSPQSDGIIVIIRPALPTG</sequence>
<dbReference type="InterPro" id="IPR013655">
    <property type="entry name" value="PAS_fold_3"/>
</dbReference>
<feature type="compositionally biased region" description="Low complexity" evidence="1">
    <location>
        <begin position="256"/>
        <end position="267"/>
    </location>
</feature>
<keyword evidence="4" id="KW-1185">Reference proteome</keyword>
<evidence type="ECO:0000259" key="2">
    <source>
        <dbReference type="PROSITE" id="PS50112"/>
    </source>
</evidence>
<accession>A0A9Q5I265</accession>
<organism evidence="3 4">
    <name type="scientific">Sanghuangporus baumii</name>
    <name type="common">Phellinus baumii</name>
    <dbReference type="NCBI Taxonomy" id="108892"/>
    <lineage>
        <taxon>Eukaryota</taxon>
        <taxon>Fungi</taxon>
        <taxon>Dikarya</taxon>
        <taxon>Basidiomycota</taxon>
        <taxon>Agaricomycotina</taxon>
        <taxon>Agaricomycetes</taxon>
        <taxon>Hymenochaetales</taxon>
        <taxon>Hymenochaetaceae</taxon>
        <taxon>Sanghuangporus</taxon>
    </lineage>
</organism>
<feature type="region of interest" description="Disordered" evidence="1">
    <location>
        <begin position="31"/>
        <end position="59"/>
    </location>
</feature>
<dbReference type="CDD" id="cd00130">
    <property type="entry name" value="PAS"/>
    <property type="match status" value="1"/>
</dbReference>
<dbReference type="EMBL" id="LNZH02000146">
    <property type="protein sequence ID" value="OCB89887.1"/>
    <property type="molecule type" value="Genomic_DNA"/>
</dbReference>
<dbReference type="OrthoDB" id="411251at2759"/>
<dbReference type="SUPFAM" id="SSF55785">
    <property type="entry name" value="PYP-like sensor domain (PAS domain)"/>
    <property type="match status" value="1"/>
</dbReference>
<gene>
    <name evidence="3" type="ORF">A7U60_g2916</name>
</gene>
<protein>
    <recommendedName>
        <fullName evidence="2">PAS domain-containing protein</fullName>
    </recommendedName>
</protein>
<feature type="region of interest" description="Disordered" evidence="1">
    <location>
        <begin position="217"/>
        <end position="270"/>
    </location>
</feature>
<comment type="caution">
    <text evidence="3">The sequence shown here is derived from an EMBL/GenBank/DDBJ whole genome shotgun (WGS) entry which is preliminary data.</text>
</comment>
<feature type="compositionally biased region" description="Basic and acidic residues" evidence="1">
    <location>
        <begin position="356"/>
        <end position="366"/>
    </location>
</feature>
<dbReference type="AlphaFoldDB" id="A0A9Q5I265"/>
<dbReference type="InterPro" id="IPR000014">
    <property type="entry name" value="PAS"/>
</dbReference>
<dbReference type="Gene3D" id="3.30.450.20">
    <property type="entry name" value="PAS domain"/>
    <property type="match status" value="1"/>
</dbReference>
<feature type="domain" description="PAS" evidence="2">
    <location>
        <begin position="75"/>
        <end position="118"/>
    </location>
</feature>
<name>A0A9Q5I265_SANBA</name>
<dbReference type="InterPro" id="IPR035965">
    <property type="entry name" value="PAS-like_dom_sf"/>
</dbReference>
<reference evidence="3" key="1">
    <citation type="submission" date="2016-06" db="EMBL/GenBank/DDBJ databases">
        <title>Draft Genome sequence of the fungus Inonotus baumii.</title>
        <authorList>
            <person name="Zhu H."/>
            <person name="Lin W."/>
        </authorList>
    </citation>
    <scope>NUCLEOTIDE SEQUENCE</scope>
    <source>
        <strain evidence="3">821</strain>
    </source>
</reference>
<dbReference type="Pfam" id="PF08447">
    <property type="entry name" value="PAS_3"/>
    <property type="match status" value="1"/>
</dbReference>
<feature type="region of interest" description="Disordered" evidence="1">
    <location>
        <begin position="356"/>
        <end position="428"/>
    </location>
</feature>
<evidence type="ECO:0000256" key="1">
    <source>
        <dbReference type="SAM" id="MobiDB-lite"/>
    </source>
</evidence>
<feature type="compositionally biased region" description="Polar residues" evidence="1">
    <location>
        <begin position="393"/>
        <end position="413"/>
    </location>
</feature>
<dbReference type="Proteomes" id="UP000757232">
    <property type="component" value="Unassembled WGS sequence"/>
</dbReference>
<evidence type="ECO:0000313" key="3">
    <source>
        <dbReference type="EMBL" id="OCB89887.1"/>
    </source>
</evidence>
<evidence type="ECO:0000313" key="4">
    <source>
        <dbReference type="Proteomes" id="UP000757232"/>
    </source>
</evidence>
<feature type="compositionally biased region" description="Acidic residues" evidence="1">
    <location>
        <begin position="49"/>
        <end position="59"/>
    </location>
</feature>
<feature type="compositionally biased region" description="Low complexity" evidence="1">
    <location>
        <begin position="220"/>
        <end position="242"/>
    </location>
</feature>
<dbReference type="PROSITE" id="PS50112">
    <property type="entry name" value="PAS"/>
    <property type="match status" value="1"/>
</dbReference>